<dbReference type="RefSeq" id="WP_188596610.1">
    <property type="nucleotide sequence ID" value="NZ_BMNL01000003.1"/>
</dbReference>
<dbReference type="OrthoDB" id="25976at2157"/>
<protein>
    <submittedName>
        <fullName evidence="1">Uncharacterized protein</fullName>
    </submittedName>
</protein>
<comment type="caution">
    <text evidence="1">The sequence shown here is derived from an EMBL/GenBank/DDBJ whole genome shotgun (WGS) entry which is preliminary data.</text>
</comment>
<organism evidence="1 2">
    <name type="scientific">Thermocladium modestius</name>
    <dbReference type="NCBI Taxonomy" id="62609"/>
    <lineage>
        <taxon>Archaea</taxon>
        <taxon>Thermoproteota</taxon>
        <taxon>Thermoprotei</taxon>
        <taxon>Thermoproteales</taxon>
        <taxon>Thermoproteaceae</taxon>
        <taxon>Thermocladium</taxon>
    </lineage>
</organism>
<sequence length="143" mass="16157">MEYTVVYDTYVEIPIRISKSTPDEARAKRLERWPKEAGLSQSLGEGGTFMDLVKSFARDYELETGERGWNITSQDGRISIKMEWKLLRNGEQRGAAKMEGEIPLTPAEEGGNMVYTAKIKYSIELDNDVLAEKASSDVVEFNL</sequence>
<reference evidence="1" key="2">
    <citation type="submission" date="2020-09" db="EMBL/GenBank/DDBJ databases">
        <authorList>
            <person name="Sun Q."/>
            <person name="Ohkuma M."/>
        </authorList>
    </citation>
    <scope>NUCLEOTIDE SEQUENCE</scope>
    <source>
        <strain evidence="1">JCM 10088</strain>
    </source>
</reference>
<name>A0A830GV42_9CREN</name>
<keyword evidence="2" id="KW-1185">Reference proteome</keyword>
<proteinExistence type="predicted"/>
<reference evidence="1" key="1">
    <citation type="journal article" date="2014" name="Int. J. Syst. Evol. Microbiol.">
        <title>Complete genome sequence of Corynebacterium casei LMG S-19264T (=DSM 44701T), isolated from a smear-ripened cheese.</title>
        <authorList>
            <consortium name="US DOE Joint Genome Institute (JGI-PGF)"/>
            <person name="Walter F."/>
            <person name="Albersmeier A."/>
            <person name="Kalinowski J."/>
            <person name="Ruckert C."/>
        </authorList>
    </citation>
    <scope>NUCLEOTIDE SEQUENCE</scope>
    <source>
        <strain evidence="1">JCM 10088</strain>
    </source>
</reference>
<evidence type="ECO:0000313" key="2">
    <source>
        <dbReference type="Proteomes" id="UP000610960"/>
    </source>
</evidence>
<dbReference type="Proteomes" id="UP000610960">
    <property type="component" value="Unassembled WGS sequence"/>
</dbReference>
<accession>A0A830GV42</accession>
<evidence type="ECO:0000313" key="1">
    <source>
        <dbReference type="EMBL" id="GGP21366.1"/>
    </source>
</evidence>
<dbReference type="AlphaFoldDB" id="A0A830GV42"/>
<gene>
    <name evidence="1" type="ORF">GCM10007981_12900</name>
</gene>
<dbReference type="EMBL" id="BMNL01000003">
    <property type="protein sequence ID" value="GGP21366.1"/>
    <property type="molecule type" value="Genomic_DNA"/>
</dbReference>